<organism evidence="1 2">
    <name type="scientific">Candidatus Syntropharchaeum butanivorans</name>
    <dbReference type="NCBI Taxonomy" id="1839936"/>
    <lineage>
        <taxon>Archaea</taxon>
        <taxon>Methanobacteriati</taxon>
        <taxon>Methanobacteriota</taxon>
        <taxon>Stenosarchaea group</taxon>
        <taxon>Methanomicrobia</taxon>
        <taxon>Methanosarcinales</taxon>
        <taxon>ANME-2 cluster</taxon>
        <taxon>Candidatus Syntropharchaeum</taxon>
    </lineage>
</organism>
<accession>A0A1F2P767</accession>
<dbReference type="Proteomes" id="UP000185779">
    <property type="component" value="Unassembled WGS sequence"/>
</dbReference>
<keyword evidence="2" id="KW-1185">Reference proteome</keyword>
<protein>
    <submittedName>
        <fullName evidence="1">NADPH-dependent FMN reductase</fullName>
    </submittedName>
</protein>
<dbReference type="AlphaFoldDB" id="A0A1F2P767"/>
<comment type="caution">
    <text evidence="1">The sequence shown here is derived from an EMBL/GenBank/DDBJ whole genome shotgun (WGS) entry which is preliminary data.</text>
</comment>
<reference evidence="1" key="1">
    <citation type="submission" date="2016-05" db="EMBL/GenBank/DDBJ databases">
        <title>Microbial consortia oxidize butane by reversing methanogenesis.</title>
        <authorList>
            <person name="Laso-Perez R."/>
            <person name="Richter M."/>
            <person name="Wegener G."/>
            <person name="Musat F."/>
        </authorList>
    </citation>
    <scope>NUCLEOTIDE SEQUENCE [LARGE SCALE GENOMIC DNA]</scope>
    <source>
        <strain evidence="1">BOX1</strain>
    </source>
</reference>
<name>A0A1F2P767_9EURY</name>
<proteinExistence type="predicted"/>
<sequence length="56" mass="6225">MIVANRGVCGIAFEEGEIIKDTEAINAAKKLGERIKELGKIRLKPEPDHLINNKCH</sequence>
<evidence type="ECO:0000313" key="2">
    <source>
        <dbReference type="Proteomes" id="UP000185779"/>
    </source>
</evidence>
<gene>
    <name evidence="1" type="ORF">SBU_000268</name>
</gene>
<evidence type="ECO:0000313" key="1">
    <source>
        <dbReference type="EMBL" id="OFV66975.1"/>
    </source>
</evidence>
<dbReference type="PATRIC" id="fig|1839936.3.peg.269"/>
<dbReference type="EMBL" id="LYOR01000001">
    <property type="protein sequence ID" value="OFV66975.1"/>
    <property type="molecule type" value="Genomic_DNA"/>
</dbReference>